<dbReference type="GO" id="GO:0009279">
    <property type="term" value="C:cell outer membrane"/>
    <property type="evidence" value="ECO:0007669"/>
    <property type="project" value="UniProtKB-SubCell"/>
</dbReference>
<reference evidence="8" key="1">
    <citation type="submission" date="2021-11" db="EMBL/GenBank/DDBJ databases">
        <title>Vibrio ZSDE26 sp. nov. and Vibrio ZSDZ34 sp. nov., isolated from coastal seawater in Qingdao.</title>
        <authorList>
            <person name="Zhang P."/>
        </authorList>
    </citation>
    <scope>NUCLEOTIDE SEQUENCE</scope>
    <source>
        <strain evidence="8">ZSDE26</strain>
    </source>
</reference>
<dbReference type="EMBL" id="JAJHVV010000006">
    <property type="protein sequence ID" value="MCK6263936.1"/>
    <property type="molecule type" value="Genomic_DNA"/>
</dbReference>
<evidence type="ECO:0000313" key="9">
    <source>
        <dbReference type="Proteomes" id="UP001139559"/>
    </source>
</evidence>
<evidence type="ECO:0000313" key="8">
    <source>
        <dbReference type="EMBL" id="MCK6263936.1"/>
    </source>
</evidence>
<evidence type="ECO:0000256" key="4">
    <source>
        <dbReference type="ARBA" id="ARBA00022452"/>
    </source>
</evidence>
<evidence type="ECO:0000256" key="5">
    <source>
        <dbReference type="ARBA" id="ARBA00022692"/>
    </source>
</evidence>
<dbReference type="AlphaFoldDB" id="A0A9X1XK62"/>
<dbReference type="Pfam" id="PF02321">
    <property type="entry name" value="OEP"/>
    <property type="match status" value="2"/>
</dbReference>
<keyword evidence="6" id="KW-0472">Membrane</keyword>
<dbReference type="Proteomes" id="UP001139559">
    <property type="component" value="Unassembled WGS sequence"/>
</dbReference>
<dbReference type="PANTHER" id="PTHR30026:SF20">
    <property type="entry name" value="OUTER MEMBRANE PROTEIN TOLC"/>
    <property type="match status" value="1"/>
</dbReference>
<dbReference type="PANTHER" id="PTHR30026">
    <property type="entry name" value="OUTER MEMBRANE PROTEIN TOLC"/>
    <property type="match status" value="1"/>
</dbReference>
<dbReference type="InterPro" id="IPR003423">
    <property type="entry name" value="OMP_efflux"/>
</dbReference>
<dbReference type="RefSeq" id="WP_248009015.1">
    <property type="nucleotide sequence ID" value="NZ_JAJHVV010000006.1"/>
</dbReference>
<keyword evidence="9" id="KW-1185">Reference proteome</keyword>
<dbReference type="GO" id="GO:1990281">
    <property type="term" value="C:efflux pump complex"/>
    <property type="evidence" value="ECO:0007669"/>
    <property type="project" value="TreeGrafter"/>
</dbReference>
<dbReference type="GO" id="GO:0015562">
    <property type="term" value="F:efflux transmembrane transporter activity"/>
    <property type="evidence" value="ECO:0007669"/>
    <property type="project" value="InterPro"/>
</dbReference>
<dbReference type="SUPFAM" id="SSF56954">
    <property type="entry name" value="Outer membrane efflux proteins (OEP)"/>
    <property type="match status" value="1"/>
</dbReference>
<sequence length="419" mass="46454">MVKFPLSRFGCLILATTVSLPCDAISIEQAWHQTKQNDPGYKKAKISVQASDVGVDAMRSPLLPSLSAKASVGWNESATTPPNYGASLNQTIWDSSAWSGLDKAKANYIKAKLSLTLYYNNLAGKLLLCYLDVASAQSEIQLAKSKLEKSSKLLMIIEKRYLAGKVKSVDVEEISANHVEAKAGLLNARADLEVKRVKLAALTNLLPKNVDQIRTEPLVQPPMRLESKQQWVKLAKDSNPKLLVAIQNVKTSELEKKEATGGYYPKITSSVAYDSNTDEFSAGVTLDVPIDINGAISAKVDTASLNVLIARQNLREVEIDIQQRVTQQFIQVDINWDRVLIANELVTSHEKVLSSKEKLYEAGLTEVSEVINAYNQLFESKHKLQTHLYNYWRQRIGLLKIAGKLDDDSMALISKFFSS</sequence>
<keyword evidence="5" id="KW-0812">Transmembrane</keyword>
<dbReference type="Gene3D" id="1.20.1600.10">
    <property type="entry name" value="Outer membrane efflux proteins (OEP)"/>
    <property type="match status" value="1"/>
</dbReference>
<protein>
    <submittedName>
        <fullName evidence="8">TolC family protein</fullName>
    </submittedName>
</protein>
<proteinExistence type="inferred from homology"/>
<evidence type="ECO:0000256" key="2">
    <source>
        <dbReference type="ARBA" id="ARBA00007613"/>
    </source>
</evidence>
<dbReference type="InterPro" id="IPR051906">
    <property type="entry name" value="TolC-like"/>
</dbReference>
<comment type="similarity">
    <text evidence="2">Belongs to the outer membrane factor (OMF) (TC 1.B.17) family.</text>
</comment>
<evidence type="ECO:0000256" key="7">
    <source>
        <dbReference type="ARBA" id="ARBA00023237"/>
    </source>
</evidence>
<keyword evidence="3" id="KW-0813">Transport</keyword>
<gene>
    <name evidence="8" type="ORF">KP803_11710</name>
</gene>
<comment type="subcellular location">
    <subcellularLocation>
        <location evidence="1">Cell outer membrane</location>
    </subcellularLocation>
</comment>
<evidence type="ECO:0000256" key="3">
    <source>
        <dbReference type="ARBA" id="ARBA00022448"/>
    </source>
</evidence>
<evidence type="ECO:0000256" key="1">
    <source>
        <dbReference type="ARBA" id="ARBA00004442"/>
    </source>
</evidence>
<keyword evidence="4" id="KW-1134">Transmembrane beta strand</keyword>
<evidence type="ECO:0000256" key="6">
    <source>
        <dbReference type="ARBA" id="ARBA00023136"/>
    </source>
</evidence>
<keyword evidence="7" id="KW-0998">Cell outer membrane</keyword>
<accession>A0A9X1XK62</accession>
<comment type="caution">
    <text evidence="8">The sequence shown here is derived from an EMBL/GenBank/DDBJ whole genome shotgun (WGS) entry which is preliminary data.</text>
</comment>
<organism evidence="8 9">
    <name type="scientific">Vibrio amylolyticus</name>
    <dbReference type="NCBI Taxonomy" id="2847292"/>
    <lineage>
        <taxon>Bacteria</taxon>
        <taxon>Pseudomonadati</taxon>
        <taxon>Pseudomonadota</taxon>
        <taxon>Gammaproteobacteria</taxon>
        <taxon>Vibrionales</taxon>
        <taxon>Vibrionaceae</taxon>
        <taxon>Vibrio</taxon>
    </lineage>
</organism>
<name>A0A9X1XK62_9VIBR</name>
<dbReference type="GO" id="GO:0015288">
    <property type="term" value="F:porin activity"/>
    <property type="evidence" value="ECO:0007669"/>
    <property type="project" value="TreeGrafter"/>
</dbReference>